<organism evidence="3 4">
    <name type="scientific">Abditibacterium utsteinense</name>
    <dbReference type="NCBI Taxonomy" id="1960156"/>
    <lineage>
        <taxon>Bacteria</taxon>
        <taxon>Pseudomonadati</taxon>
        <taxon>Abditibacteriota</taxon>
        <taxon>Abditibacteriia</taxon>
        <taxon>Abditibacteriales</taxon>
        <taxon>Abditibacteriaceae</taxon>
        <taxon>Abditibacterium</taxon>
    </lineage>
</organism>
<evidence type="ECO:0000256" key="2">
    <source>
        <dbReference type="SAM" id="SignalP"/>
    </source>
</evidence>
<dbReference type="RefSeq" id="WP_105482571.1">
    <property type="nucleotide sequence ID" value="NZ_NIGF01000002.1"/>
</dbReference>
<protein>
    <submittedName>
        <fullName evidence="3">Uncharacterized protein</fullName>
    </submittedName>
</protein>
<feature type="signal peptide" evidence="2">
    <location>
        <begin position="1"/>
        <end position="25"/>
    </location>
</feature>
<dbReference type="AlphaFoldDB" id="A0A2S8SWQ0"/>
<dbReference type="EMBL" id="NIGF01000002">
    <property type="protein sequence ID" value="PQV65236.1"/>
    <property type="molecule type" value="Genomic_DNA"/>
</dbReference>
<reference evidence="3 4" key="1">
    <citation type="journal article" date="2018" name="Syst. Appl. Microbiol.">
        <title>Abditibacterium utsteinense sp. nov., the first cultivated member of candidate phylum FBP, isolated from ice-free Antarctic soil samples.</title>
        <authorList>
            <person name="Tahon G."/>
            <person name="Tytgat B."/>
            <person name="Lebbe L."/>
            <person name="Carlier A."/>
            <person name="Willems A."/>
        </authorList>
    </citation>
    <scope>NUCLEOTIDE SEQUENCE [LARGE SCALE GENOMIC DNA]</scope>
    <source>
        <strain evidence="3 4">LMG 29911</strain>
    </source>
</reference>
<dbReference type="PROSITE" id="PS51257">
    <property type="entry name" value="PROKAR_LIPOPROTEIN"/>
    <property type="match status" value="1"/>
</dbReference>
<name>A0A2S8SWQ0_9BACT</name>
<gene>
    <name evidence="3" type="ORF">B1R32_102245</name>
</gene>
<dbReference type="Proteomes" id="UP000237684">
    <property type="component" value="Unassembled WGS sequence"/>
</dbReference>
<sequence>MKIEILKNAFLVPFVALLLGGCATAAQTNAQIDEGIHAPKRAMDMAHGVETDSNINQINQSISIFKSTNDDKAPATIEEAKAAAKVPAEMWIDTDTKLPLEYDAASGTVHRVGAAPNSVPHAGAKGAPGRINIPGAGGY</sequence>
<evidence type="ECO:0000313" key="4">
    <source>
        <dbReference type="Proteomes" id="UP000237684"/>
    </source>
</evidence>
<feature type="region of interest" description="Disordered" evidence="1">
    <location>
        <begin position="120"/>
        <end position="139"/>
    </location>
</feature>
<comment type="caution">
    <text evidence="3">The sequence shown here is derived from an EMBL/GenBank/DDBJ whole genome shotgun (WGS) entry which is preliminary data.</text>
</comment>
<accession>A0A2S8SWQ0</accession>
<evidence type="ECO:0000313" key="3">
    <source>
        <dbReference type="EMBL" id="PQV65236.1"/>
    </source>
</evidence>
<proteinExistence type="predicted"/>
<dbReference type="InParanoid" id="A0A2S8SWQ0"/>
<evidence type="ECO:0000256" key="1">
    <source>
        <dbReference type="SAM" id="MobiDB-lite"/>
    </source>
</evidence>
<feature type="chain" id="PRO_5015497487" evidence="2">
    <location>
        <begin position="26"/>
        <end position="139"/>
    </location>
</feature>
<keyword evidence="2" id="KW-0732">Signal</keyword>
<keyword evidence="4" id="KW-1185">Reference proteome</keyword>